<dbReference type="OrthoDB" id="273771at2759"/>
<sequence>MALKKLKDSKLNDTSELTKQRMDFKSLLSKIEQMLNEQQNQSCLNLINENTNLAESSYTDLEKLVNIVEGTTLSYWNAQKNSYMIELEKTKSWWDQHIKTFIEKSNQRIQQILSLIKKEIEVYQMKDNLYDLFTYIQDIDETIYKKILEILRKEKVSDILGFLSKTNNQIFVESIINEQKITNVLRNIQDHKFSKDDYSSETYEKARQDLIKRMKDNKGITDFIKFLVILTSIDVKQIQSGSNGLSLLVAMKVDLRKVSFENIRIKNTSLIGGNFVRCNMNGSQFENVDISGVNFNGEQMFNCKWKNIKVHELNQLDGHSNDVNSVCFSPDGNTLASGSRDDSIRLWDIKNKYCSDYRFKEIQVKNTKFPFFNTPFAVKEYYLKFKYILYYGLPRLQFFKFQKNRFLLGELLEQHLINLKTNLYQPLIQLYFNILHVSNIC</sequence>
<dbReference type="PROSITE" id="PS50294">
    <property type="entry name" value="WD_REPEATS_REGION"/>
    <property type="match status" value="1"/>
</dbReference>
<keyword evidence="1" id="KW-0853">WD repeat</keyword>
<protein>
    <submittedName>
        <fullName evidence="2">Uncharacterized protein</fullName>
    </submittedName>
</protein>
<dbReference type="InterPro" id="IPR001646">
    <property type="entry name" value="5peptide_repeat"/>
</dbReference>
<evidence type="ECO:0000256" key="1">
    <source>
        <dbReference type="PROSITE-ProRule" id="PRU00221"/>
    </source>
</evidence>
<dbReference type="PANTHER" id="PTHR45333">
    <property type="entry name" value="MEMBRANE PROTEIN-RELATED"/>
    <property type="match status" value="1"/>
</dbReference>
<dbReference type="InterPro" id="IPR001680">
    <property type="entry name" value="WD40_rpt"/>
</dbReference>
<proteinExistence type="predicted"/>
<dbReference type="AlphaFoldDB" id="A0A8S1TQD3"/>
<dbReference type="PANTHER" id="PTHR45333:SF1">
    <property type="entry name" value="CHROMOSOME UNDETERMINED SCAFFOLD_625, WHOLE GENOME SHOTGUN SEQUENCE"/>
    <property type="match status" value="1"/>
</dbReference>
<dbReference type="PROSITE" id="PS50082">
    <property type="entry name" value="WD_REPEATS_2"/>
    <property type="match status" value="1"/>
</dbReference>
<dbReference type="PROSITE" id="PS00678">
    <property type="entry name" value="WD_REPEATS_1"/>
    <property type="match status" value="1"/>
</dbReference>
<dbReference type="EMBL" id="CAJJDO010000025">
    <property type="protein sequence ID" value="CAD8154470.1"/>
    <property type="molecule type" value="Genomic_DNA"/>
</dbReference>
<dbReference type="InterPro" id="IPR019775">
    <property type="entry name" value="WD40_repeat_CS"/>
</dbReference>
<name>A0A8S1TQD3_9CILI</name>
<evidence type="ECO:0000313" key="2">
    <source>
        <dbReference type="EMBL" id="CAD8154470.1"/>
    </source>
</evidence>
<gene>
    <name evidence="2" type="ORF">PPENT_87.1.T0250390</name>
</gene>
<dbReference type="Pfam" id="PF00400">
    <property type="entry name" value="WD40"/>
    <property type="match status" value="1"/>
</dbReference>
<accession>A0A8S1TQD3</accession>
<dbReference type="Proteomes" id="UP000689195">
    <property type="component" value="Unassembled WGS sequence"/>
</dbReference>
<comment type="caution">
    <text evidence="2">The sequence shown here is derived from an EMBL/GenBank/DDBJ whole genome shotgun (WGS) entry which is preliminary data.</text>
</comment>
<evidence type="ECO:0000313" key="3">
    <source>
        <dbReference type="Proteomes" id="UP000689195"/>
    </source>
</evidence>
<dbReference type="Pfam" id="PF00805">
    <property type="entry name" value="Pentapeptide"/>
    <property type="match status" value="1"/>
</dbReference>
<feature type="repeat" description="WD" evidence="1">
    <location>
        <begin position="316"/>
        <end position="351"/>
    </location>
</feature>
<reference evidence="2" key="1">
    <citation type="submission" date="2021-01" db="EMBL/GenBank/DDBJ databases">
        <authorList>
            <consortium name="Genoscope - CEA"/>
            <person name="William W."/>
        </authorList>
    </citation>
    <scope>NUCLEOTIDE SEQUENCE</scope>
</reference>
<keyword evidence="3" id="KW-1185">Reference proteome</keyword>
<dbReference type="SMART" id="SM00320">
    <property type="entry name" value="WD40"/>
    <property type="match status" value="1"/>
</dbReference>
<organism evidence="2 3">
    <name type="scientific">Paramecium pentaurelia</name>
    <dbReference type="NCBI Taxonomy" id="43138"/>
    <lineage>
        <taxon>Eukaryota</taxon>
        <taxon>Sar</taxon>
        <taxon>Alveolata</taxon>
        <taxon>Ciliophora</taxon>
        <taxon>Intramacronucleata</taxon>
        <taxon>Oligohymenophorea</taxon>
        <taxon>Peniculida</taxon>
        <taxon>Parameciidae</taxon>
        <taxon>Paramecium</taxon>
    </lineage>
</organism>